<dbReference type="EMBL" id="JABMOJ010000477">
    <property type="protein sequence ID" value="NQV66200.1"/>
    <property type="molecule type" value="Genomic_DNA"/>
</dbReference>
<dbReference type="InterPro" id="IPR052896">
    <property type="entry name" value="GGT-like_enzyme"/>
</dbReference>
<name>A0A972VXP6_9GAMM</name>
<dbReference type="Gene3D" id="3.60.20.40">
    <property type="match status" value="1"/>
</dbReference>
<dbReference type="SUPFAM" id="SSF56235">
    <property type="entry name" value="N-terminal nucleophile aminohydrolases (Ntn hydrolases)"/>
    <property type="match status" value="1"/>
</dbReference>
<accession>A0A972VXP6</accession>
<comment type="caution">
    <text evidence="1">The sequence shown here is derived from an EMBL/GenBank/DDBJ whole genome shotgun (WGS) entry which is preliminary data.</text>
</comment>
<dbReference type="PRINTS" id="PR01210">
    <property type="entry name" value="GGTRANSPTASE"/>
</dbReference>
<reference evidence="1" key="1">
    <citation type="submission" date="2020-05" db="EMBL/GenBank/DDBJ databases">
        <title>Sulfur intermediates as new biogeochemical hubs in an aquatic model microbial ecosystem.</title>
        <authorList>
            <person name="Vigneron A."/>
        </authorList>
    </citation>
    <scope>NUCLEOTIDE SEQUENCE</scope>
    <source>
        <strain evidence="1">Bin.250</strain>
    </source>
</reference>
<dbReference type="InterPro" id="IPR043138">
    <property type="entry name" value="GGT_lsub"/>
</dbReference>
<proteinExistence type="predicted"/>
<dbReference type="PANTHER" id="PTHR43881:SF1">
    <property type="entry name" value="GAMMA-GLUTAMYLTRANSPEPTIDASE (AFU_ORTHOLOGUE AFUA_4G13580)"/>
    <property type="match status" value="1"/>
</dbReference>
<evidence type="ECO:0000313" key="1">
    <source>
        <dbReference type="EMBL" id="NQV66200.1"/>
    </source>
</evidence>
<dbReference type="Proteomes" id="UP000754644">
    <property type="component" value="Unassembled WGS sequence"/>
</dbReference>
<dbReference type="InterPro" id="IPR029055">
    <property type="entry name" value="Ntn_hydrolases_N"/>
</dbReference>
<dbReference type="Pfam" id="PF01019">
    <property type="entry name" value="G_glu_transpept"/>
    <property type="match status" value="1"/>
</dbReference>
<protein>
    <submittedName>
        <fullName evidence="1">Gamma-glutamyltransferase family protein</fullName>
    </submittedName>
</protein>
<dbReference type="InterPro" id="IPR043137">
    <property type="entry name" value="GGT_ssub_C"/>
</dbReference>
<evidence type="ECO:0000313" key="2">
    <source>
        <dbReference type="Proteomes" id="UP000754644"/>
    </source>
</evidence>
<dbReference type="AlphaFoldDB" id="A0A972VXP6"/>
<sequence length="529" mass="56782">MHDSLDWQCPYPSARSPVFAANVVATSQPLATQAGLRALQAGGNAVDAALASAITLTVVEPNNNGIGSDAFAIIWDGSQLHGLNASGRSPAAWSPERFKGQAQMPSLGWDSVTIPGAVSAWVAMSEKFGKLPFAQLFEEAIRYARHGYQVGPKSAYYWQGAPRRFRDYPDFLTTFCPNGRAPLTGERVYLLDHANSLEKIARSHGKAFYQGELAEAMVNAAKQAGGALTLADLANHRADWVGTIEQSFAGTQLHEIPPNGQGLLALIALGICQHLQLEQYDVDSAESVHLQIEACRIAYAEVERHLADISAMRITPAQLLDPTYLRQRASEIRLDHANLQPTALGAAPDTVYLTTADADGMMVSMIQSNYRGFGAGIVPPGTGISLQNRGSGFTLEPGHPNQVGGGKRPYHTIIPGFVMAAGKPLMSFGVMGGHMQGQGHLQMMVRVMLHGQNPQAASDAPRWYLQEDGSVCLEAGFDPGVTSQLQDQGHPILLNNPEHVFGGAQLIYKLDHGYCAASDHRKEGLAAGF</sequence>
<dbReference type="PANTHER" id="PTHR43881">
    <property type="entry name" value="GAMMA-GLUTAMYLTRANSPEPTIDASE (AFU_ORTHOLOGUE AFUA_4G13580)"/>
    <property type="match status" value="1"/>
</dbReference>
<gene>
    <name evidence="1" type="ORF">HQ497_12635</name>
</gene>
<dbReference type="Gene3D" id="1.10.246.130">
    <property type="match status" value="1"/>
</dbReference>
<organism evidence="1 2">
    <name type="scientific">SAR86 cluster bacterium</name>
    <dbReference type="NCBI Taxonomy" id="2030880"/>
    <lineage>
        <taxon>Bacteria</taxon>
        <taxon>Pseudomonadati</taxon>
        <taxon>Pseudomonadota</taxon>
        <taxon>Gammaproteobacteria</taxon>
        <taxon>SAR86 cluster</taxon>
    </lineage>
</organism>